<dbReference type="PROSITE" id="PS51257">
    <property type="entry name" value="PROKAR_LIPOPROTEIN"/>
    <property type="match status" value="1"/>
</dbReference>
<organism evidence="2 3">
    <name type="scientific">Geomonas terrae</name>
    <dbReference type="NCBI Taxonomy" id="2562681"/>
    <lineage>
        <taxon>Bacteria</taxon>
        <taxon>Pseudomonadati</taxon>
        <taxon>Thermodesulfobacteriota</taxon>
        <taxon>Desulfuromonadia</taxon>
        <taxon>Geobacterales</taxon>
        <taxon>Geobacteraceae</taxon>
        <taxon>Geomonas</taxon>
    </lineage>
</organism>
<dbReference type="RefSeq" id="WP_135872589.1">
    <property type="nucleotide sequence ID" value="NZ_SRSC01000005.1"/>
</dbReference>
<dbReference type="Proteomes" id="UP000306416">
    <property type="component" value="Unassembled WGS sequence"/>
</dbReference>
<keyword evidence="1" id="KW-0732">Signal</keyword>
<protein>
    <recommendedName>
        <fullName evidence="4">Carboxypeptidase regulatory-like domain-containing protein</fullName>
    </recommendedName>
</protein>
<sequence length="387" mass="38499">MKIWKGLFVAALLMLTAACGGGGGGSKSTTVTGVAAAGVIKGGTVKVFAPYSSATEADKKQIGATATTDATTGRYTVNLGSYTGPVIVEVFGSYTDEATNQTATIPSTAPLRAMAVTTSGTVDIAVTPLTELAARQAVTLSGGPGKKVTAANIGTANAQVSDLFKVKDIIATQPLDAGAPLAGTADQKNYTLVLAALSQVGNDPTKLATTLNTVAAGINTSGVMTDAVATSITDALDAFVTNTNNKTGITATTMPGELADIGATTVTLTMALTGTGVKSVQTDITLPANVSVETDNTGAFASGVLTNLIGGTNVSLVGSELTASSVRVIFNRADATPMPAGDIATVKFMVAPGVAVPAATAFTTANTMLKDANGAVVTGANLTLVKR</sequence>
<evidence type="ECO:0008006" key="4">
    <source>
        <dbReference type="Google" id="ProtNLM"/>
    </source>
</evidence>
<dbReference type="EMBL" id="SRSC01000005">
    <property type="protein sequence ID" value="TGU70231.1"/>
    <property type="molecule type" value="Genomic_DNA"/>
</dbReference>
<evidence type="ECO:0000313" key="2">
    <source>
        <dbReference type="EMBL" id="TGU70231.1"/>
    </source>
</evidence>
<feature type="signal peptide" evidence="1">
    <location>
        <begin position="1"/>
        <end position="20"/>
    </location>
</feature>
<feature type="chain" id="PRO_5020542379" description="Carboxypeptidase regulatory-like domain-containing protein" evidence="1">
    <location>
        <begin position="21"/>
        <end position="387"/>
    </location>
</feature>
<evidence type="ECO:0000256" key="1">
    <source>
        <dbReference type="SAM" id="SignalP"/>
    </source>
</evidence>
<accession>A0A4S1CAB4</accession>
<dbReference type="AlphaFoldDB" id="A0A4S1CAB4"/>
<keyword evidence="3" id="KW-1185">Reference proteome</keyword>
<gene>
    <name evidence="2" type="ORF">E4633_18705</name>
</gene>
<proteinExistence type="predicted"/>
<reference evidence="2 3" key="1">
    <citation type="submission" date="2019-04" db="EMBL/GenBank/DDBJ databases">
        <title>Geobacter oryzae sp. nov., ferric-reducing bacteria isolated from paddy soil.</title>
        <authorList>
            <person name="Xu Z."/>
            <person name="Masuda Y."/>
            <person name="Itoh H."/>
            <person name="Senoo K."/>
        </authorList>
    </citation>
    <scope>NUCLEOTIDE SEQUENCE [LARGE SCALE GENOMIC DNA]</scope>
    <source>
        <strain evidence="2 3">Red111</strain>
    </source>
</reference>
<comment type="caution">
    <text evidence="2">The sequence shown here is derived from an EMBL/GenBank/DDBJ whole genome shotgun (WGS) entry which is preliminary data.</text>
</comment>
<evidence type="ECO:0000313" key="3">
    <source>
        <dbReference type="Proteomes" id="UP000306416"/>
    </source>
</evidence>
<name>A0A4S1CAB4_9BACT</name>